<dbReference type="Gene3D" id="3.40.50.1000">
    <property type="entry name" value="HAD superfamily/HAD-like"/>
    <property type="match status" value="1"/>
</dbReference>
<dbReference type="PANTHER" id="PTHR47478:SF1">
    <property type="entry name" value="PYRIMIDINE 5'-NUCLEOTIDASE YJJG"/>
    <property type="match status" value="1"/>
</dbReference>
<dbReference type="AlphaFoldDB" id="A3CZI4"/>
<dbReference type="EMBL" id="CP000563">
    <property type="protein sequence ID" value="ABN59897.1"/>
    <property type="molecule type" value="Genomic_DNA"/>
</dbReference>
<dbReference type="SUPFAM" id="SSF56784">
    <property type="entry name" value="HAD-like"/>
    <property type="match status" value="1"/>
</dbReference>
<dbReference type="InterPro" id="IPR006439">
    <property type="entry name" value="HAD-SF_hydro_IA"/>
</dbReference>
<dbReference type="CDD" id="cd04305">
    <property type="entry name" value="HAD_Neu5Ac-Pase_like"/>
    <property type="match status" value="1"/>
</dbReference>
<dbReference type="InterPro" id="IPR011951">
    <property type="entry name" value="HAD-SF_hydro_IA_YjjG/PynA"/>
</dbReference>
<protein>
    <submittedName>
        <fullName evidence="1">HAD-superfamily hydrolase, subfamily IA, variant 1</fullName>
    </submittedName>
</protein>
<dbReference type="NCBIfam" id="NF006976">
    <property type="entry name" value="PRK09449.1"/>
    <property type="match status" value="1"/>
</dbReference>
<dbReference type="InterPro" id="IPR023214">
    <property type="entry name" value="HAD_sf"/>
</dbReference>
<keyword evidence="1" id="KW-0378">Hydrolase</keyword>
<dbReference type="NCBIfam" id="TIGR02254">
    <property type="entry name" value="YjjG_YfnB"/>
    <property type="match status" value="1"/>
</dbReference>
<proteinExistence type="predicted"/>
<evidence type="ECO:0000313" key="1">
    <source>
        <dbReference type="EMBL" id="ABN59897.1"/>
    </source>
</evidence>
<organism evidence="1 2">
    <name type="scientific">Shewanella baltica (strain OS155 / ATCC BAA-1091)</name>
    <dbReference type="NCBI Taxonomy" id="325240"/>
    <lineage>
        <taxon>Bacteria</taxon>
        <taxon>Pseudomonadati</taxon>
        <taxon>Pseudomonadota</taxon>
        <taxon>Gammaproteobacteria</taxon>
        <taxon>Alteromonadales</taxon>
        <taxon>Shewanellaceae</taxon>
        <taxon>Shewanella</taxon>
    </lineage>
</organism>
<dbReference type="Pfam" id="PF00702">
    <property type="entry name" value="Hydrolase"/>
    <property type="match status" value="1"/>
</dbReference>
<sequence length="245" mass="27381">MPLNGMGMGFSYFVRKRVPMSLPYQWILFDADETLFYFDALKGLKLMFSEFGVDFTQADFDEYQLVNKPLWVDYQDGKITAAELQTIRFEPWAAKLAVTAMTLNSAFLSAMAEICSPLPGARELLAALQGKAKLGIITNGFTELQTVRLERTGLQHHFDILVISEKVGIAKPDVGIFEHAFELMGYPERETVLMVGDNPHSDIQGGINAGIHTCWYNVHGHDVPAGITPHYQVSSHQELHSLLFG</sequence>
<dbReference type="Proteomes" id="UP000001557">
    <property type="component" value="Chromosome"/>
</dbReference>
<dbReference type="InterPro" id="IPR023198">
    <property type="entry name" value="PGP-like_dom2"/>
</dbReference>
<accession>A3CZI4</accession>
<gene>
    <name evidence="1" type="ordered locus">Sbal_0364</name>
</gene>
<dbReference type="SFLD" id="SFLDG01129">
    <property type="entry name" value="C1.5:_HAD__Beta-PGM__Phosphata"/>
    <property type="match status" value="1"/>
</dbReference>
<dbReference type="NCBIfam" id="TIGR01549">
    <property type="entry name" value="HAD-SF-IA-v1"/>
    <property type="match status" value="1"/>
</dbReference>
<dbReference type="KEGG" id="sbl:Sbal_0364"/>
<dbReference type="SFLD" id="SFLDS00003">
    <property type="entry name" value="Haloacid_Dehalogenase"/>
    <property type="match status" value="1"/>
</dbReference>
<reference evidence="1 2" key="1">
    <citation type="submission" date="2007-02" db="EMBL/GenBank/DDBJ databases">
        <title>Complete sequence of chromosome of Shewanella baltica OS155.</title>
        <authorList>
            <consortium name="US DOE Joint Genome Institute"/>
            <person name="Copeland A."/>
            <person name="Lucas S."/>
            <person name="Lapidus A."/>
            <person name="Barry K."/>
            <person name="Detter J.C."/>
            <person name="Glavina del Rio T."/>
            <person name="Hammon N."/>
            <person name="Israni S."/>
            <person name="Dalin E."/>
            <person name="Tice H."/>
            <person name="Pitluck S."/>
            <person name="Sims D.R."/>
            <person name="Brettin T."/>
            <person name="Bruce D."/>
            <person name="Han C."/>
            <person name="Tapia R."/>
            <person name="Brainard J."/>
            <person name="Schmutz J."/>
            <person name="Larimer F."/>
            <person name="Land M."/>
            <person name="Hauser L."/>
            <person name="Kyrpides N."/>
            <person name="Mikhailova N."/>
            <person name="Brettar I."/>
            <person name="Klappenbach J."/>
            <person name="Konstantinidis K."/>
            <person name="Rodrigues J."/>
            <person name="Tiedje J."/>
            <person name="Richardson P."/>
        </authorList>
    </citation>
    <scope>NUCLEOTIDE SEQUENCE [LARGE SCALE GENOMIC DNA]</scope>
    <source>
        <strain evidence="2">OS155 / ATCC BAA-1091</strain>
    </source>
</reference>
<keyword evidence="2" id="KW-1185">Reference proteome</keyword>
<name>A3CZI4_SHEB5</name>
<evidence type="ECO:0000313" key="2">
    <source>
        <dbReference type="Proteomes" id="UP000001557"/>
    </source>
</evidence>
<dbReference type="HOGENOM" id="CLU_045011_8_1_6"/>
<dbReference type="GO" id="GO:0008253">
    <property type="term" value="F:5'-nucleotidase activity"/>
    <property type="evidence" value="ECO:0007669"/>
    <property type="project" value="InterPro"/>
</dbReference>
<dbReference type="InterPro" id="IPR052550">
    <property type="entry name" value="Pyrimidine_5'-ntase_YjjG"/>
</dbReference>
<dbReference type="NCBIfam" id="TIGR01509">
    <property type="entry name" value="HAD-SF-IA-v3"/>
    <property type="match status" value="1"/>
</dbReference>
<dbReference type="InterPro" id="IPR036412">
    <property type="entry name" value="HAD-like_sf"/>
</dbReference>
<dbReference type="Gene3D" id="1.10.150.240">
    <property type="entry name" value="Putative phosphatase, domain 2"/>
    <property type="match status" value="1"/>
</dbReference>
<dbReference type="STRING" id="325240.Sbal_0364"/>
<dbReference type="PANTHER" id="PTHR47478">
    <property type="match status" value="1"/>
</dbReference>